<organism evidence="2 3">
    <name type="scientific">Shimia litoralis</name>
    <dbReference type="NCBI Taxonomy" id="420403"/>
    <lineage>
        <taxon>Bacteria</taxon>
        <taxon>Pseudomonadati</taxon>
        <taxon>Pseudomonadota</taxon>
        <taxon>Alphaproteobacteria</taxon>
        <taxon>Rhodobacterales</taxon>
        <taxon>Roseobacteraceae</taxon>
    </lineage>
</organism>
<feature type="domain" description="N-acetyltransferase" evidence="1">
    <location>
        <begin position="36"/>
        <end position="178"/>
    </location>
</feature>
<comment type="caution">
    <text evidence="2">The sequence shown here is derived from an EMBL/GenBank/DDBJ whole genome shotgun (WGS) entry which is preliminary data.</text>
</comment>
<dbReference type="PANTHER" id="PTHR43305">
    <property type="entry name" value="FAMILY N-ACETYLTRANSFERASE, PUTATIVE (AFU_ORTHOLOGUE AFUA_2G01380)-RELATED"/>
    <property type="match status" value="1"/>
</dbReference>
<keyword evidence="3" id="KW-1185">Reference proteome</keyword>
<dbReference type="CDD" id="cd04301">
    <property type="entry name" value="NAT_SF"/>
    <property type="match status" value="1"/>
</dbReference>
<dbReference type="EMBL" id="SULI01000002">
    <property type="protein sequence ID" value="TKZ22092.1"/>
    <property type="molecule type" value="Genomic_DNA"/>
</dbReference>
<reference evidence="2 3" key="1">
    <citation type="submission" date="2019-04" db="EMBL/GenBank/DDBJ databases">
        <title>Genome sequence of Pelagicola litoralis CL-ES2.</title>
        <authorList>
            <person name="Cao J."/>
        </authorList>
    </citation>
    <scope>NUCLEOTIDE SEQUENCE [LARGE SCALE GENOMIC DNA]</scope>
    <source>
        <strain evidence="2 3">CL-ES2</strain>
    </source>
</reference>
<evidence type="ECO:0000259" key="1">
    <source>
        <dbReference type="PROSITE" id="PS51186"/>
    </source>
</evidence>
<dbReference type="OrthoDB" id="2436196at2"/>
<evidence type="ECO:0000313" key="2">
    <source>
        <dbReference type="EMBL" id="TKZ22092.1"/>
    </source>
</evidence>
<dbReference type="GO" id="GO:0016747">
    <property type="term" value="F:acyltransferase activity, transferring groups other than amino-acyl groups"/>
    <property type="evidence" value="ECO:0007669"/>
    <property type="project" value="InterPro"/>
</dbReference>
<accession>A0A4U7N821</accession>
<protein>
    <submittedName>
        <fullName evidence="2">GNAT family N-acetyltransferase</fullName>
    </submittedName>
</protein>
<dbReference type="InterPro" id="IPR000182">
    <property type="entry name" value="GNAT_dom"/>
</dbReference>
<dbReference type="InterPro" id="IPR052777">
    <property type="entry name" value="Acetyltransferase_Enz"/>
</dbReference>
<sequence length="178" mass="20037">MSDTETQCESLTNQVLKARTPEQIEAVKVLIWEFFDVLRLRYPEMVGEIDAYAHDQDVVGQLENFDDFFQPPNGECFVAYAGADPAGLVLLKPEGERAGEMNRMYVRDSARGLGLGRKLGEALIEEARALNYKTVRLDALHRHVEALPLYESLGFRRYEDAGAVGGTDARFIHMKLTL</sequence>
<dbReference type="PANTHER" id="PTHR43305:SF1">
    <property type="entry name" value="FAMILY N-ACETYLTRANSFERASE, PUTATIVE (AFU_ORTHOLOGUE AFUA_2G01380)-RELATED"/>
    <property type="match status" value="1"/>
</dbReference>
<keyword evidence="2" id="KW-0808">Transferase</keyword>
<dbReference type="InterPro" id="IPR016181">
    <property type="entry name" value="Acyl_CoA_acyltransferase"/>
</dbReference>
<dbReference type="Pfam" id="PF00583">
    <property type="entry name" value="Acetyltransf_1"/>
    <property type="match status" value="1"/>
</dbReference>
<evidence type="ECO:0000313" key="3">
    <source>
        <dbReference type="Proteomes" id="UP000306575"/>
    </source>
</evidence>
<dbReference type="Gene3D" id="3.40.630.30">
    <property type="match status" value="1"/>
</dbReference>
<gene>
    <name evidence="2" type="ORF">FAP39_02510</name>
</gene>
<dbReference type="AlphaFoldDB" id="A0A4U7N821"/>
<dbReference type="SUPFAM" id="SSF55729">
    <property type="entry name" value="Acyl-CoA N-acyltransferases (Nat)"/>
    <property type="match status" value="1"/>
</dbReference>
<name>A0A4U7N821_9RHOB</name>
<dbReference type="Proteomes" id="UP000306575">
    <property type="component" value="Unassembled WGS sequence"/>
</dbReference>
<proteinExistence type="predicted"/>
<dbReference type="PROSITE" id="PS51186">
    <property type="entry name" value="GNAT"/>
    <property type="match status" value="1"/>
</dbReference>
<dbReference type="RefSeq" id="WP_138014804.1">
    <property type="nucleotide sequence ID" value="NZ_SULI01000002.1"/>
</dbReference>